<dbReference type="KEGG" id="tsy:THSYN_09660"/>
<sequence>MPSPLLAILVLGAFSQVAQAVLIREGLVVFYGNEVGLGAFYGSWLLWLAVGAAAALGWEGRRGARPGLDAGAAALDALRLILCALPLVLIGQVLALRSVRWFLEVSASEFVPLGDLFLAVTLVNLPGGVLLGFAFALTCAALGERGAVVGPVARTYVADALGALLGGLLFTFVLIRWLGPVATLGLTTATMALTAAFLAAPRTGPGPGMVLPARAWLPLTLALTGLLLTLPPIARPLDQALERWRFASLQPGMELLDALDTPYGHLAVARLGSQTSVVADGQVQQSFPLPLEVERQAAYFFAQARGQDQAVRRVLLLGGYPGGLAAGLLRYPVVRIDQVEQDRAAFARVRPYLDEAGRASLDDPRLTLHFAAARRFLRLLEPGVAYDLILSLDATPASAAGNRLFTREAFDLARARLAPGGVFCTQVSAASNYVGRAVGGYAGSVYRTLKAVFPTVVLVPGNPQVFCAGEAPARLTEDPAELQRRYLAAAPARHSLPSGTFATLLPAPDLAYLHARLDGAGAAGAVNTDARPVTYYLNMVLWGQFSGSGFVDWLAGLQRLGPWPYLIPPLLFVALWLLRALMEGGAGPARGRTGGVVALVVIGFIAMAGQLALLFSYQAQVGLVFERVALLNGLFMTGLALGGGAVRALAAGRRADLHLMGLLAGAALGLTLLPTALEGLATLGEDAREAGYLALTLALGLVAGAGFTLCVGLGQGTAGASALRGGGLAMAADSLGGALGGLVTGALMVPILGVAVTCRVLAVPALLALVPLVYRRLVPGVGPGPRAQASFPWPGVGWGLLYGVLLVYAWHLAALQARPGPQVRFDQEALAQLSGSSRFTPVESPFVHYLGGAAGDGEPQTVTLASAAAGPGVSGFAGPIQLLLALGRDGTLRGVRLLDSRETPSYITGIETWLAGLAGADLSQAPLSLARVDGLSGATVTSRAVLATINNAARRATQVAFGRPLPPPAAAPGGGADWGLGATAVLVLLFFPVYFSGSGRARLLLQGAALGVLGFWLNTLVTELDLVNLSQGHAAAPAENPQRWLLLGFVAVSSVLFGQVWCGFLCPFGALQEFVSRLGRRLGLWTWPDRPLEQASRYLKFLLLAALLVLVWTTGEGAWATFNPMQQVFGGQLRGWMLVLTGAVIAGSLVYYRFWCRYLCPLGAFLALGNKLALLQRLGPRRRFEHCDLGVKGDHDLDCIRCHRCLAGRDTHLPRGPKLPGRRAALDRPSGHDRQSA</sequence>
<evidence type="ECO:0000256" key="3">
    <source>
        <dbReference type="ARBA" id="ARBA00022475"/>
    </source>
</evidence>
<feature type="transmembrane region" description="Helical" evidence="9">
    <location>
        <begin position="657"/>
        <end position="677"/>
    </location>
</feature>
<keyword evidence="4 7" id="KW-0808">Transferase</keyword>
<keyword evidence="3" id="KW-1003">Cell membrane</keyword>
<dbReference type="PROSITE" id="PS51006">
    <property type="entry name" value="PABS_2"/>
    <property type="match status" value="1"/>
</dbReference>
<evidence type="ECO:0000313" key="12">
    <source>
        <dbReference type="Proteomes" id="UP000232638"/>
    </source>
</evidence>
<evidence type="ECO:0000256" key="6">
    <source>
        <dbReference type="ARBA" id="ARBA00023136"/>
    </source>
</evidence>
<feature type="transmembrane region" description="Helical" evidence="9">
    <location>
        <begin position="726"/>
        <end position="748"/>
    </location>
</feature>
<dbReference type="GO" id="GO:0010181">
    <property type="term" value="F:FMN binding"/>
    <property type="evidence" value="ECO:0007669"/>
    <property type="project" value="InterPro"/>
</dbReference>
<dbReference type="GO" id="GO:0005886">
    <property type="term" value="C:plasma membrane"/>
    <property type="evidence" value="ECO:0007669"/>
    <property type="project" value="UniProtKB-SubCell"/>
</dbReference>
<evidence type="ECO:0000256" key="7">
    <source>
        <dbReference type="PROSITE-ProRule" id="PRU00354"/>
    </source>
</evidence>
<feature type="transmembrane region" description="Helical" evidence="9">
    <location>
        <begin position="1135"/>
        <end position="1152"/>
    </location>
</feature>
<dbReference type="SMART" id="SM00900">
    <property type="entry name" value="FMN_bind"/>
    <property type="match status" value="1"/>
</dbReference>
<gene>
    <name evidence="11" type="ORF">THSYN_09660</name>
</gene>
<feature type="transmembrane region" description="Helical" evidence="9">
    <location>
        <begin position="563"/>
        <end position="582"/>
    </location>
</feature>
<comment type="caution">
    <text evidence="7">Lacks conserved residue(s) required for the propagation of feature annotation.</text>
</comment>
<feature type="transmembrane region" description="Helical" evidence="9">
    <location>
        <begin position="116"/>
        <end position="143"/>
    </location>
</feature>
<evidence type="ECO:0000256" key="2">
    <source>
        <dbReference type="ARBA" id="ARBA00007867"/>
    </source>
</evidence>
<evidence type="ECO:0000259" key="10">
    <source>
        <dbReference type="PROSITE" id="PS51006"/>
    </source>
</evidence>
<dbReference type="Gene3D" id="3.40.50.150">
    <property type="entry name" value="Vaccinia Virus protein VP39"/>
    <property type="match status" value="1"/>
</dbReference>
<feature type="transmembrane region" description="Helical" evidence="9">
    <location>
        <begin position="36"/>
        <end position="56"/>
    </location>
</feature>
<evidence type="ECO:0000256" key="5">
    <source>
        <dbReference type="ARBA" id="ARBA00023115"/>
    </source>
</evidence>
<keyword evidence="5 7" id="KW-0620">Polyamine biosynthesis</keyword>
<dbReference type="RefSeq" id="WP_100918965.1">
    <property type="nucleotide sequence ID" value="NZ_CP020370.1"/>
</dbReference>
<dbReference type="PANTHER" id="PTHR30224:SF4">
    <property type="entry name" value="ELECTRON TRANSPORT PROTEIN YCCM-RELATED"/>
    <property type="match status" value="1"/>
</dbReference>
<comment type="similarity">
    <text evidence="2">Belongs to the spermidine/spermine synthase family.</text>
</comment>
<dbReference type="Pfam" id="PF12801">
    <property type="entry name" value="Fer4_5"/>
    <property type="match status" value="2"/>
</dbReference>
<feature type="transmembrane region" description="Helical" evidence="9">
    <location>
        <begin position="754"/>
        <end position="774"/>
    </location>
</feature>
<dbReference type="InterPro" id="IPR017896">
    <property type="entry name" value="4Fe4S_Fe-S-bd"/>
</dbReference>
<feature type="domain" description="PABS" evidence="10">
    <location>
        <begin position="312"/>
        <end position="479"/>
    </location>
</feature>
<organism evidence="11 12">
    <name type="scientific">Candidatus Thiodictyon syntrophicum</name>
    <dbReference type="NCBI Taxonomy" id="1166950"/>
    <lineage>
        <taxon>Bacteria</taxon>
        <taxon>Pseudomonadati</taxon>
        <taxon>Pseudomonadota</taxon>
        <taxon>Gammaproteobacteria</taxon>
        <taxon>Chromatiales</taxon>
        <taxon>Chromatiaceae</taxon>
        <taxon>Thiodictyon</taxon>
    </lineage>
</organism>
<dbReference type="SUPFAM" id="SSF53335">
    <property type="entry name" value="S-adenosyl-L-methionine-dependent methyltransferases"/>
    <property type="match status" value="1"/>
</dbReference>
<dbReference type="OrthoDB" id="6117400at2"/>
<dbReference type="InterPro" id="IPR029063">
    <property type="entry name" value="SAM-dependent_MTases_sf"/>
</dbReference>
<feature type="transmembrane region" description="Helical" evidence="9">
    <location>
        <begin position="181"/>
        <end position="201"/>
    </location>
</feature>
<keyword evidence="12" id="KW-1185">Reference proteome</keyword>
<feature type="transmembrane region" description="Helical" evidence="9">
    <location>
        <begin position="692"/>
        <end position="714"/>
    </location>
</feature>
<feature type="transmembrane region" description="Helical" evidence="9">
    <location>
        <begin position="77"/>
        <end position="96"/>
    </location>
</feature>
<dbReference type="SUPFAM" id="SSF54862">
    <property type="entry name" value="4Fe-4S ferredoxins"/>
    <property type="match status" value="1"/>
</dbReference>
<evidence type="ECO:0000256" key="8">
    <source>
        <dbReference type="SAM" id="MobiDB-lite"/>
    </source>
</evidence>
<dbReference type="InterPro" id="IPR007329">
    <property type="entry name" value="FMN-bd"/>
</dbReference>
<keyword evidence="6 9" id="KW-0472">Membrane</keyword>
<feature type="compositionally biased region" description="Basic and acidic residues" evidence="8">
    <location>
        <begin position="1224"/>
        <end position="1237"/>
    </location>
</feature>
<feature type="transmembrane region" description="Helical" evidence="9">
    <location>
        <begin position="629"/>
        <end position="650"/>
    </location>
</feature>
<dbReference type="Proteomes" id="UP000232638">
    <property type="component" value="Chromosome"/>
</dbReference>
<evidence type="ECO:0000256" key="1">
    <source>
        <dbReference type="ARBA" id="ARBA00004236"/>
    </source>
</evidence>
<dbReference type="InterPro" id="IPR030374">
    <property type="entry name" value="PABS"/>
</dbReference>
<name>A0A2K8U6Z3_9GAMM</name>
<comment type="subcellular location">
    <subcellularLocation>
        <location evidence="1">Cell membrane</location>
    </subcellularLocation>
</comment>
<feature type="transmembrane region" description="Helical" evidence="9">
    <location>
        <begin position="795"/>
        <end position="813"/>
    </location>
</feature>
<evidence type="ECO:0000313" key="11">
    <source>
        <dbReference type="EMBL" id="AUB81189.1"/>
    </source>
</evidence>
<dbReference type="Pfam" id="PF01564">
    <property type="entry name" value="Spermine_synth"/>
    <property type="match status" value="1"/>
</dbReference>
<dbReference type="GO" id="GO:0006596">
    <property type="term" value="P:polyamine biosynthetic process"/>
    <property type="evidence" value="ECO:0007669"/>
    <property type="project" value="UniProtKB-UniRule"/>
</dbReference>
<evidence type="ECO:0000256" key="9">
    <source>
        <dbReference type="SAM" id="Phobius"/>
    </source>
</evidence>
<dbReference type="PANTHER" id="PTHR30224">
    <property type="entry name" value="ELECTRON TRANSPORT PROTEIN"/>
    <property type="match status" value="1"/>
</dbReference>
<dbReference type="InterPro" id="IPR052378">
    <property type="entry name" value="NosR_regulator"/>
</dbReference>
<feature type="region of interest" description="Disordered" evidence="8">
    <location>
        <begin position="1216"/>
        <end position="1237"/>
    </location>
</feature>
<protein>
    <recommendedName>
        <fullName evidence="10">PABS domain-containing protein</fullName>
    </recommendedName>
</protein>
<feature type="transmembrane region" description="Helical" evidence="9">
    <location>
        <begin position="1003"/>
        <end position="1024"/>
    </location>
</feature>
<feature type="transmembrane region" description="Helical" evidence="9">
    <location>
        <begin position="978"/>
        <end position="996"/>
    </location>
</feature>
<dbReference type="AlphaFoldDB" id="A0A2K8U6Z3"/>
<evidence type="ECO:0000256" key="4">
    <source>
        <dbReference type="ARBA" id="ARBA00022679"/>
    </source>
</evidence>
<dbReference type="GO" id="GO:0016740">
    <property type="term" value="F:transferase activity"/>
    <property type="evidence" value="ECO:0007669"/>
    <property type="project" value="UniProtKB-UniRule"/>
</dbReference>
<keyword evidence="9" id="KW-1133">Transmembrane helix</keyword>
<feature type="transmembrane region" description="Helical" evidence="9">
    <location>
        <begin position="1044"/>
        <end position="1071"/>
    </location>
</feature>
<keyword evidence="9" id="KW-0812">Transmembrane</keyword>
<feature type="transmembrane region" description="Helical" evidence="9">
    <location>
        <begin position="213"/>
        <end position="234"/>
    </location>
</feature>
<feature type="transmembrane region" description="Helical" evidence="9">
    <location>
        <begin position="594"/>
        <end position="617"/>
    </location>
</feature>
<proteinExistence type="inferred from homology"/>
<feature type="transmembrane region" description="Helical" evidence="9">
    <location>
        <begin position="1098"/>
        <end position="1115"/>
    </location>
</feature>
<feature type="transmembrane region" description="Helical" evidence="9">
    <location>
        <begin position="155"/>
        <end position="175"/>
    </location>
</feature>
<dbReference type="EMBL" id="CP020370">
    <property type="protein sequence ID" value="AUB81189.1"/>
    <property type="molecule type" value="Genomic_DNA"/>
</dbReference>
<accession>A0A2K8U6Z3</accession>
<reference evidence="11 12" key="1">
    <citation type="submission" date="2017-03" db="EMBL/GenBank/DDBJ databases">
        <title>Complete genome sequence of Candidatus 'Thiodictyon syntrophicum' sp. nov. strain Cad16T, a photolithoautotroph purple sulfur bacterium isolated from an alpine meromictic lake.</title>
        <authorList>
            <person name="Luedin S.M."/>
            <person name="Pothier J.F."/>
            <person name="Danza F."/>
            <person name="Storelli N."/>
            <person name="Wittwer M."/>
            <person name="Tonolla M."/>
        </authorList>
    </citation>
    <scope>NUCLEOTIDE SEQUENCE [LARGE SCALE GENOMIC DNA]</scope>
    <source>
        <strain evidence="11 12">Cad16T</strain>
    </source>
</reference>
<dbReference type="Pfam" id="PF04205">
    <property type="entry name" value="FMN_bind"/>
    <property type="match status" value="1"/>
</dbReference>